<dbReference type="GeneID" id="20243376"/>
<gene>
    <name evidence="1" type="ORF">LOTGIDRAFT_175774</name>
</gene>
<dbReference type="AlphaFoldDB" id="V4BRL0"/>
<dbReference type="HOGENOM" id="CLU_1751795_0_0_1"/>
<reference evidence="1 2" key="1">
    <citation type="journal article" date="2013" name="Nature">
        <title>Insights into bilaterian evolution from three spiralian genomes.</title>
        <authorList>
            <person name="Simakov O."/>
            <person name="Marletaz F."/>
            <person name="Cho S.J."/>
            <person name="Edsinger-Gonzales E."/>
            <person name="Havlak P."/>
            <person name="Hellsten U."/>
            <person name="Kuo D.H."/>
            <person name="Larsson T."/>
            <person name="Lv J."/>
            <person name="Arendt D."/>
            <person name="Savage R."/>
            <person name="Osoegawa K."/>
            <person name="de Jong P."/>
            <person name="Grimwood J."/>
            <person name="Chapman J.A."/>
            <person name="Shapiro H."/>
            <person name="Aerts A."/>
            <person name="Otillar R.P."/>
            <person name="Terry A.Y."/>
            <person name="Boore J.L."/>
            <person name="Grigoriev I.V."/>
            <person name="Lindberg D.R."/>
            <person name="Seaver E.C."/>
            <person name="Weisblat D.A."/>
            <person name="Putnam N.H."/>
            <person name="Rokhsar D.S."/>
        </authorList>
    </citation>
    <scope>NUCLEOTIDE SEQUENCE [LARGE SCALE GENOMIC DNA]</scope>
</reference>
<dbReference type="Proteomes" id="UP000030746">
    <property type="component" value="Unassembled WGS sequence"/>
</dbReference>
<sequence>MESYEAILQPLPERLCNISYIFNTDQNSSQNMIELVCPRYGTLELTGYMYVNYYVGVNTSCSVGVCHVGSFILSPARCTIGDSLTSFLASLFLSFNKKTLSLKCSTVKLGYAVYLMKHLLEFKEQKLNIMYDIERILDAHLKVYNGIGS</sequence>
<dbReference type="KEGG" id="lgi:LOTGIDRAFT_175774"/>
<proteinExistence type="predicted"/>
<dbReference type="RefSeq" id="XP_009057784.1">
    <property type="nucleotide sequence ID" value="XM_009059536.1"/>
</dbReference>
<organism evidence="1 2">
    <name type="scientific">Lottia gigantea</name>
    <name type="common">Giant owl limpet</name>
    <dbReference type="NCBI Taxonomy" id="225164"/>
    <lineage>
        <taxon>Eukaryota</taxon>
        <taxon>Metazoa</taxon>
        <taxon>Spiralia</taxon>
        <taxon>Lophotrochozoa</taxon>
        <taxon>Mollusca</taxon>
        <taxon>Gastropoda</taxon>
        <taxon>Patellogastropoda</taxon>
        <taxon>Lottioidea</taxon>
        <taxon>Lottiidae</taxon>
        <taxon>Lottia</taxon>
    </lineage>
</organism>
<dbReference type="EMBL" id="KB202265">
    <property type="protein sequence ID" value="ESO91529.1"/>
    <property type="molecule type" value="Genomic_DNA"/>
</dbReference>
<evidence type="ECO:0000313" key="2">
    <source>
        <dbReference type="Proteomes" id="UP000030746"/>
    </source>
</evidence>
<protein>
    <submittedName>
        <fullName evidence="1">Uncharacterized protein</fullName>
    </submittedName>
</protein>
<accession>V4BRL0</accession>
<name>V4BRL0_LOTGI</name>
<keyword evidence="2" id="KW-1185">Reference proteome</keyword>
<evidence type="ECO:0000313" key="1">
    <source>
        <dbReference type="EMBL" id="ESO91529.1"/>
    </source>
</evidence>
<dbReference type="CTD" id="20243376"/>